<evidence type="ECO:0000256" key="1">
    <source>
        <dbReference type="ARBA" id="ARBA00004613"/>
    </source>
</evidence>
<dbReference type="InterPro" id="IPR013576">
    <property type="entry name" value="IGF2_C"/>
</dbReference>
<dbReference type="GO" id="GO:1905564">
    <property type="term" value="P:positive regulation of vascular endothelial cell proliferation"/>
    <property type="evidence" value="ECO:0007669"/>
    <property type="project" value="TreeGrafter"/>
</dbReference>
<dbReference type="GO" id="GO:0045944">
    <property type="term" value="P:positive regulation of transcription by RNA polymerase II"/>
    <property type="evidence" value="ECO:0007669"/>
    <property type="project" value="TreeGrafter"/>
</dbReference>
<feature type="compositionally biased region" description="Basic residues" evidence="4">
    <location>
        <begin position="145"/>
        <end position="157"/>
    </location>
</feature>
<dbReference type="GO" id="GO:0051147">
    <property type="term" value="P:regulation of muscle cell differentiation"/>
    <property type="evidence" value="ECO:0007669"/>
    <property type="project" value="TreeGrafter"/>
</dbReference>
<feature type="region of interest" description="Disordered" evidence="4">
    <location>
        <begin position="128"/>
        <end position="157"/>
    </location>
</feature>
<feature type="non-terminal residue" evidence="6">
    <location>
        <position position="1"/>
    </location>
</feature>
<comment type="caution">
    <text evidence="6">The sequence shown here is derived from an EMBL/GenBank/DDBJ whole genome shotgun (WGS) entry which is preliminary data.</text>
</comment>
<dbReference type="Pfam" id="PF08365">
    <property type="entry name" value="IGF2_C"/>
    <property type="match status" value="1"/>
</dbReference>
<evidence type="ECO:0000256" key="4">
    <source>
        <dbReference type="SAM" id="MobiDB-lite"/>
    </source>
</evidence>
<evidence type="ECO:0000313" key="7">
    <source>
        <dbReference type="Proteomes" id="UP001239994"/>
    </source>
</evidence>
<evidence type="ECO:0000256" key="3">
    <source>
        <dbReference type="ARBA" id="ARBA00022729"/>
    </source>
</evidence>
<reference evidence="6" key="1">
    <citation type="submission" date="2023-03" db="EMBL/GenBank/DDBJ databases">
        <title>Electrophorus voltai genome.</title>
        <authorList>
            <person name="Bian C."/>
        </authorList>
    </citation>
    <scope>NUCLEOTIDE SEQUENCE</scope>
    <source>
        <strain evidence="6">CB-2022</strain>
        <tissue evidence="6">Muscle</tissue>
    </source>
</reference>
<dbReference type="GO" id="GO:0008083">
    <property type="term" value="F:growth factor activity"/>
    <property type="evidence" value="ECO:0007669"/>
    <property type="project" value="TreeGrafter"/>
</dbReference>
<protein>
    <recommendedName>
        <fullName evidence="5">Insulin-like growth factor II E-peptide C-terminal domain-containing protein</fullName>
    </recommendedName>
</protein>
<proteinExistence type="predicted"/>
<dbReference type="PANTHER" id="PTHR46886:SF1">
    <property type="entry name" value="INSULIN-LIKE GROWTH FACTOR II"/>
    <property type="match status" value="1"/>
</dbReference>
<organism evidence="6 7">
    <name type="scientific">Electrophorus voltai</name>
    <dbReference type="NCBI Taxonomy" id="2609070"/>
    <lineage>
        <taxon>Eukaryota</taxon>
        <taxon>Metazoa</taxon>
        <taxon>Chordata</taxon>
        <taxon>Craniata</taxon>
        <taxon>Vertebrata</taxon>
        <taxon>Euteleostomi</taxon>
        <taxon>Actinopterygii</taxon>
        <taxon>Neopterygii</taxon>
        <taxon>Teleostei</taxon>
        <taxon>Ostariophysi</taxon>
        <taxon>Gymnotiformes</taxon>
        <taxon>Gymnotoidei</taxon>
        <taxon>Gymnotidae</taxon>
        <taxon>Electrophorus</taxon>
    </lineage>
</organism>
<dbReference type="GO" id="GO:0046628">
    <property type="term" value="P:positive regulation of insulin receptor signaling pathway"/>
    <property type="evidence" value="ECO:0007669"/>
    <property type="project" value="TreeGrafter"/>
</dbReference>
<dbReference type="Proteomes" id="UP001239994">
    <property type="component" value="Unassembled WGS sequence"/>
</dbReference>
<evidence type="ECO:0000313" key="6">
    <source>
        <dbReference type="EMBL" id="KAK1802237.1"/>
    </source>
</evidence>
<dbReference type="AlphaFoldDB" id="A0AAD8ZN90"/>
<comment type="subcellular location">
    <subcellularLocation>
        <location evidence="1">Secreted</location>
    </subcellularLocation>
</comment>
<keyword evidence="2" id="KW-0964">Secreted</keyword>
<dbReference type="GO" id="GO:0042104">
    <property type="term" value="P:positive regulation of activated T cell proliferation"/>
    <property type="evidence" value="ECO:0007669"/>
    <property type="project" value="TreeGrafter"/>
</dbReference>
<dbReference type="GO" id="GO:0043539">
    <property type="term" value="F:protein serine/threonine kinase activator activity"/>
    <property type="evidence" value="ECO:0007669"/>
    <property type="project" value="TreeGrafter"/>
</dbReference>
<feature type="domain" description="Insulin-like growth factor II E-peptide C-terminal" evidence="5">
    <location>
        <begin position="89"/>
        <end position="144"/>
    </location>
</feature>
<name>A0AAD8ZN90_9TELE</name>
<dbReference type="EMBL" id="JAROKS010000007">
    <property type="protein sequence ID" value="KAK1802237.1"/>
    <property type="molecule type" value="Genomic_DNA"/>
</dbReference>
<evidence type="ECO:0000259" key="5">
    <source>
        <dbReference type="Pfam" id="PF08365"/>
    </source>
</evidence>
<dbReference type="GO" id="GO:0005615">
    <property type="term" value="C:extracellular space"/>
    <property type="evidence" value="ECO:0007669"/>
    <property type="project" value="TreeGrafter"/>
</dbReference>
<keyword evidence="7" id="KW-1185">Reference proteome</keyword>
<dbReference type="GO" id="GO:0043410">
    <property type="term" value="P:positive regulation of MAPK cascade"/>
    <property type="evidence" value="ECO:0007669"/>
    <property type="project" value="TreeGrafter"/>
</dbReference>
<sequence length="157" mass="18266">AGPTDQTAGVPREASWRSAAFGAVICTCWSSIVPNLQSLSAMSLPLRCRLSQCYIPFTRYVCQLSWPPNCSLPLWFCWSENSRRPVNVRFSKYDVWQQRATQRLRRGVPSIFHARRFMRQVDKIRAQEETDSHRPLMTMPSRHPPILHRTQRHASQK</sequence>
<accession>A0AAD8ZN90</accession>
<keyword evidence="3" id="KW-0732">Signal</keyword>
<evidence type="ECO:0000256" key="2">
    <source>
        <dbReference type="ARBA" id="ARBA00022525"/>
    </source>
</evidence>
<gene>
    <name evidence="6" type="ORF">P4O66_021909</name>
</gene>
<dbReference type="PANTHER" id="PTHR46886">
    <property type="entry name" value="INSULIN-LIKE GROWTH FACTOR II"/>
    <property type="match status" value="1"/>
</dbReference>
<dbReference type="GO" id="GO:0005159">
    <property type="term" value="F:insulin-like growth factor receptor binding"/>
    <property type="evidence" value="ECO:0007669"/>
    <property type="project" value="TreeGrafter"/>
</dbReference>